<dbReference type="Proteomes" id="UP000801492">
    <property type="component" value="Unassembled WGS sequence"/>
</dbReference>
<dbReference type="PANTHER" id="PTHR20905">
    <property type="entry name" value="N-ACETYLTRANSFERASE-RELATED"/>
    <property type="match status" value="1"/>
</dbReference>
<dbReference type="AlphaFoldDB" id="A0A8K0GJE8"/>
<evidence type="ECO:0000256" key="3">
    <source>
        <dbReference type="ARBA" id="ARBA00037926"/>
    </source>
</evidence>
<evidence type="ECO:0000313" key="15">
    <source>
        <dbReference type="EMBL" id="KAF2901561.1"/>
    </source>
</evidence>
<comment type="catalytic activity">
    <reaction evidence="13">
        <text>serotonin + acetyl-CoA = N-acetylserotonin + CoA + H(+)</text>
        <dbReference type="Rhea" id="RHEA:25217"/>
        <dbReference type="ChEBI" id="CHEBI:15378"/>
        <dbReference type="ChEBI" id="CHEBI:17697"/>
        <dbReference type="ChEBI" id="CHEBI:57287"/>
        <dbReference type="ChEBI" id="CHEBI:57288"/>
        <dbReference type="ChEBI" id="CHEBI:350546"/>
        <dbReference type="EC" id="2.3.1.87"/>
    </reaction>
    <physiologicalReaction direction="left-to-right" evidence="13">
        <dbReference type="Rhea" id="RHEA:25218"/>
    </physiologicalReaction>
</comment>
<evidence type="ECO:0000256" key="12">
    <source>
        <dbReference type="ARBA" id="ARBA00052335"/>
    </source>
</evidence>
<reference evidence="15" key="1">
    <citation type="submission" date="2019-08" db="EMBL/GenBank/DDBJ databases">
        <title>The genome of the North American firefly Photinus pyralis.</title>
        <authorList>
            <consortium name="Photinus pyralis genome working group"/>
            <person name="Fallon T.R."/>
            <person name="Sander Lower S.E."/>
            <person name="Weng J.-K."/>
        </authorList>
    </citation>
    <scope>NUCLEOTIDE SEQUENCE</scope>
    <source>
        <strain evidence="15">TRF0915ILg1</strain>
        <tissue evidence="15">Whole body</tissue>
    </source>
</reference>
<evidence type="ECO:0000256" key="7">
    <source>
        <dbReference type="ARBA" id="ARBA00050849"/>
    </source>
</evidence>
<dbReference type="Gene3D" id="3.40.630.30">
    <property type="match status" value="1"/>
</dbReference>
<dbReference type="GO" id="GO:0004059">
    <property type="term" value="F:aralkylamine N-acetyltransferase activity"/>
    <property type="evidence" value="ECO:0007669"/>
    <property type="project" value="UniProtKB-EC"/>
</dbReference>
<evidence type="ECO:0000256" key="5">
    <source>
        <dbReference type="ARBA" id="ARBA00039114"/>
    </source>
</evidence>
<evidence type="ECO:0000256" key="4">
    <source>
        <dbReference type="ARBA" id="ARBA00038182"/>
    </source>
</evidence>
<comment type="similarity">
    <text evidence="4">Belongs to the acetyltransferase family. AANAT subfamily.</text>
</comment>
<comment type="catalytic activity">
    <reaction evidence="10">
        <text>serotonin + (9Z)-octadecenoyl-CoA = N-(9Z-octadecenoyl)-serotonin + CoA + H(+)</text>
        <dbReference type="Rhea" id="RHEA:51392"/>
        <dbReference type="ChEBI" id="CHEBI:15378"/>
        <dbReference type="ChEBI" id="CHEBI:57287"/>
        <dbReference type="ChEBI" id="CHEBI:57387"/>
        <dbReference type="ChEBI" id="CHEBI:134064"/>
        <dbReference type="ChEBI" id="CHEBI:350546"/>
    </reaction>
    <physiologicalReaction direction="left-to-right" evidence="10">
        <dbReference type="Rhea" id="RHEA:51393"/>
    </physiologicalReaction>
</comment>
<evidence type="ECO:0000256" key="6">
    <source>
        <dbReference type="ARBA" id="ARBA00050189"/>
    </source>
</evidence>
<evidence type="ECO:0000256" key="10">
    <source>
        <dbReference type="ARBA" id="ARBA00051823"/>
    </source>
</evidence>
<comment type="catalytic activity">
    <reaction evidence="12">
        <text>dopamine + hexadecanoyl-CoA = N-hexadecanoyl-dopamine + CoA + H(+)</text>
        <dbReference type="Rhea" id="RHEA:51376"/>
        <dbReference type="ChEBI" id="CHEBI:15378"/>
        <dbReference type="ChEBI" id="CHEBI:57287"/>
        <dbReference type="ChEBI" id="CHEBI:57379"/>
        <dbReference type="ChEBI" id="CHEBI:59905"/>
        <dbReference type="ChEBI" id="CHEBI:134058"/>
    </reaction>
    <physiologicalReaction direction="left-to-right" evidence="12">
        <dbReference type="Rhea" id="RHEA:51377"/>
    </physiologicalReaction>
</comment>
<keyword evidence="2" id="KW-0012">Acyltransferase</keyword>
<dbReference type="EMBL" id="VTPC01001551">
    <property type="protein sequence ID" value="KAF2901561.1"/>
    <property type="molecule type" value="Genomic_DNA"/>
</dbReference>
<dbReference type="SUPFAM" id="SSF55729">
    <property type="entry name" value="Acyl-CoA N-acyltransferases (Nat)"/>
    <property type="match status" value="1"/>
</dbReference>
<organism evidence="15 16">
    <name type="scientific">Ignelater luminosus</name>
    <name type="common">Cucubano</name>
    <name type="synonym">Pyrophorus luminosus</name>
    <dbReference type="NCBI Taxonomy" id="2038154"/>
    <lineage>
        <taxon>Eukaryota</taxon>
        <taxon>Metazoa</taxon>
        <taxon>Ecdysozoa</taxon>
        <taxon>Arthropoda</taxon>
        <taxon>Hexapoda</taxon>
        <taxon>Insecta</taxon>
        <taxon>Pterygota</taxon>
        <taxon>Neoptera</taxon>
        <taxon>Endopterygota</taxon>
        <taxon>Coleoptera</taxon>
        <taxon>Polyphaga</taxon>
        <taxon>Elateriformia</taxon>
        <taxon>Elateroidea</taxon>
        <taxon>Elateridae</taxon>
        <taxon>Agrypninae</taxon>
        <taxon>Pyrophorini</taxon>
        <taxon>Ignelater</taxon>
    </lineage>
</organism>
<name>A0A8K0GJE8_IGNLU</name>
<comment type="caution">
    <text evidence="15">The sequence shown here is derived from an EMBL/GenBank/DDBJ whole genome shotgun (WGS) entry which is preliminary data.</text>
</comment>
<dbReference type="PANTHER" id="PTHR20905:SF1">
    <property type="entry name" value="AT07410P-RELATED"/>
    <property type="match status" value="1"/>
</dbReference>
<dbReference type="EC" id="2.3.1.87" evidence="5"/>
<dbReference type="OrthoDB" id="6705436at2759"/>
<comment type="catalytic activity">
    <reaction evidence="11">
        <text>serotonin + hexadecanoyl-CoA = N-hexadecanoyl-serotonin + CoA + H(+)</text>
        <dbReference type="Rhea" id="RHEA:51384"/>
        <dbReference type="ChEBI" id="CHEBI:15378"/>
        <dbReference type="ChEBI" id="CHEBI:57287"/>
        <dbReference type="ChEBI" id="CHEBI:57379"/>
        <dbReference type="ChEBI" id="CHEBI:134059"/>
        <dbReference type="ChEBI" id="CHEBI:350546"/>
    </reaction>
    <physiologicalReaction direction="left-to-right" evidence="11">
        <dbReference type="Rhea" id="RHEA:51385"/>
    </physiologicalReaction>
</comment>
<comment type="catalytic activity">
    <reaction evidence="6">
        <text>dopamine + (9Z)-octadecenoyl-CoA = N-(9Z-octadecanoyl)-dopamine + CoA + H(+)</text>
        <dbReference type="Rhea" id="RHEA:51380"/>
        <dbReference type="ChEBI" id="CHEBI:15378"/>
        <dbReference type="ChEBI" id="CHEBI:31883"/>
        <dbReference type="ChEBI" id="CHEBI:57287"/>
        <dbReference type="ChEBI" id="CHEBI:57387"/>
        <dbReference type="ChEBI" id="CHEBI:59905"/>
    </reaction>
    <physiologicalReaction direction="left-to-right" evidence="6">
        <dbReference type="Rhea" id="RHEA:51381"/>
    </physiologicalReaction>
</comment>
<feature type="domain" description="N-acetyltransferase" evidence="14">
    <location>
        <begin position="83"/>
        <end position="229"/>
    </location>
</feature>
<evidence type="ECO:0000256" key="9">
    <source>
        <dbReference type="ARBA" id="ARBA00051711"/>
    </source>
</evidence>
<proteinExistence type="inferred from homology"/>
<accession>A0A8K0GJE8</accession>
<comment type="catalytic activity">
    <reaction evidence="9">
        <text>dopamine + acetyl-CoA = N-acetyldopamine + CoA + H(+)</text>
        <dbReference type="Rhea" id="RHEA:51388"/>
        <dbReference type="ChEBI" id="CHEBI:15378"/>
        <dbReference type="ChEBI" id="CHEBI:57287"/>
        <dbReference type="ChEBI" id="CHEBI:57288"/>
        <dbReference type="ChEBI" id="CHEBI:59905"/>
        <dbReference type="ChEBI" id="CHEBI:125678"/>
    </reaction>
    <physiologicalReaction direction="left-to-right" evidence="9">
        <dbReference type="Rhea" id="RHEA:51389"/>
    </physiologicalReaction>
</comment>
<evidence type="ECO:0000259" key="14">
    <source>
        <dbReference type="PROSITE" id="PS51186"/>
    </source>
</evidence>
<dbReference type="FunFam" id="3.40.630.30:FF:000046">
    <property type="entry name" value="Dopamine N-acetyltransferase"/>
    <property type="match status" value="1"/>
</dbReference>
<evidence type="ECO:0000256" key="2">
    <source>
        <dbReference type="ARBA" id="ARBA00023315"/>
    </source>
</evidence>
<keyword evidence="16" id="KW-1185">Reference proteome</keyword>
<dbReference type="InterPro" id="IPR000182">
    <property type="entry name" value="GNAT_dom"/>
</dbReference>
<evidence type="ECO:0000256" key="1">
    <source>
        <dbReference type="ARBA" id="ARBA00022679"/>
    </source>
</evidence>
<dbReference type="PROSITE" id="PS51186">
    <property type="entry name" value="GNAT"/>
    <property type="match status" value="1"/>
</dbReference>
<comment type="catalytic activity">
    <reaction evidence="7">
        <text>serotonin + octadecanoyl-CoA = N-octadecanoyl-serotonin + CoA + H(+)</text>
        <dbReference type="Rhea" id="RHEA:51400"/>
        <dbReference type="ChEBI" id="CHEBI:15378"/>
        <dbReference type="ChEBI" id="CHEBI:57287"/>
        <dbReference type="ChEBI" id="CHEBI:57394"/>
        <dbReference type="ChEBI" id="CHEBI:134065"/>
        <dbReference type="ChEBI" id="CHEBI:350546"/>
    </reaction>
    <physiologicalReaction direction="left-to-right" evidence="7">
        <dbReference type="Rhea" id="RHEA:51401"/>
    </physiologicalReaction>
</comment>
<dbReference type="Pfam" id="PF13508">
    <property type="entry name" value="Acetyltransf_7"/>
    <property type="match status" value="1"/>
</dbReference>
<comment type="pathway">
    <text evidence="3">Aromatic compound metabolism; melatonin biosynthesis; melatonin from serotonin: step 1/2.</text>
</comment>
<comment type="catalytic activity">
    <reaction evidence="8">
        <text>serotonin + (5Z,8Z,11Z,14Z)-eicosatetraenoyl-CoA = N-[(5Z,8Z,11Z,14Z)-eicosatetraenoyl]-serotonin + CoA + H(+)</text>
        <dbReference type="Rhea" id="RHEA:51396"/>
        <dbReference type="ChEBI" id="CHEBI:15378"/>
        <dbReference type="ChEBI" id="CHEBI:57287"/>
        <dbReference type="ChEBI" id="CHEBI:57368"/>
        <dbReference type="ChEBI" id="CHEBI:132255"/>
        <dbReference type="ChEBI" id="CHEBI:350546"/>
    </reaction>
    <physiologicalReaction direction="left-to-right" evidence="8">
        <dbReference type="Rhea" id="RHEA:51397"/>
    </physiologicalReaction>
</comment>
<evidence type="ECO:0000256" key="13">
    <source>
        <dbReference type="ARBA" id="ARBA00052491"/>
    </source>
</evidence>
<sequence length="240" mass="27848">MEMRRDRPQPLIFKNGAISRLAMAKPYHIKITDPKDKPLVLRFLREIFYEDEPINSYLYRIQDENLRYLDRGLYATSFVDDGLSVMAVTSSGEVAAIVLNENVRYGREKVKYTNKKLETNPIYPKVKRIVFKAEEHIDLVMGLPSKNKKVLNLKIIGIHPKWRNKGLGREMLKKTREIAELNGFCEIRSACTSAFSAKMFENFGFECVYTLPYKDHKEDGEIVFKPPEPHTAIRGLVYKL</sequence>
<dbReference type="CDD" id="cd04301">
    <property type="entry name" value="NAT_SF"/>
    <property type="match status" value="1"/>
</dbReference>
<evidence type="ECO:0000256" key="11">
    <source>
        <dbReference type="ARBA" id="ARBA00052178"/>
    </source>
</evidence>
<protein>
    <recommendedName>
        <fullName evidence="5">aralkylamine N-acetyltransferase</fullName>
        <ecNumber evidence="5">2.3.1.87</ecNumber>
    </recommendedName>
</protein>
<gene>
    <name evidence="15" type="ORF">ILUMI_04618</name>
</gene>
<evidence type="ECO:0000256" key="8">
    <source>
        <dbReference type="ARBA" id="ARBA00051284"/>
    </source>
</evidence>
<keyword evidence="1" id="KW-0808">Transferase</keyword>
<dbReference type="InterPro" id="IPR016181">
    <property type="entry name" value="Acyl_CoA_acyltransferase"/>
</dbReference>
<evidence type="ECO:0000313" key="16">
    <source>
        <dbReference type="Proteomes" id="UP000801492"/>
    </source>
</evidence>